<dbReference type="Proteomes" id="UP000317429">
    <property type="component" value="Chromosome"/>
</dbReference>
<accession>A0A518DG47</accession>
<name>A0A518DG47_9BACT</name>
<keyword evidence="6" id="KW-1185">Reference proteome</keyword>
<proteinExistence type="predicted"/>
<evidence type="ECO:0000259" key="4">
    <source>
        <dbReference type="PROSITE" id="PS50893"/>
    </source>
</evidence>
<evidence type="ECO:0000313" key="5">
    <source>
        <dbReference type="EMBL" id="QDU90450.1"/>
    </source>
</evidence>
<dbReference type="PROSITE" id="PS50893">
    <property type="entry name" value="ABC_TRANSPORTER_2"/>
    <property type="match status" value="1"/>
</dbReference>
<reference evidence="5 6" key="1">
    <citation type="submission" date="2019-02" db="EMBL/GenBank/DDBJ databases">
        <title>Deep-cultivation of Planctomycetes and their phenomic and genomic characterization uncovers novel biology.</title>
        <authorList>
            <person name="Wiegand S."/>
            <person name="Jogler M."/>
            <person name="Boedeker C."/>
            <person name="Pinto D."/>
            <person name="Vollmers J."/>
            <person name="Rivas-Marin E."/>
            <person name="Kohn T."/>
            <person name="Peeters S.H."/>
            <person name="Heuer A."/>
            <person name="Rast P."/>
            <person name="Oberbeckmann S."/>
            <person name="Bunk B."/>
            <person name="Jeske O."/>
            <person name="Meyerdierks A."/>
            <person name="Storesund J.E."/>
            <person name="Kallscheuer N."/>
            <person name="Luecker S."/>
            <person name="Lage O.M."/>
            <person name="Pohl T."/>
            <person name="Merkel B.J."/>
            <person name="Hornburger P."/>
            <person name="Mueller R.-W."/>
            <person name="Bruemmer F."/>
            <person name="Labrenz M."/>
            <person name="Spormann A.M."/>
            <person name="Op den Camp H."/>
            <person name="Overmann J."/>
            <person name="Amann R."/>
            <person name="Jetten M.S.M."/>
            <person name="Mascher T."/>
            <person name="Medema M.H."/>
            <person name="Devos D.P."/>
            <person name="Kaster A.-K."/>
            <person name="Ovreas L."/>
            <person name="Rohde M."/>
            <person name="Galperin M.Y."/>
            <person name="Jogler C."/>
        </authorList>
    </citation>
    <scope>NUCLEOTIDE SEQUENCE [LARGE SCALE GENOMIC DNA]</scope>
    <source>
        <strain evidence="5 6">Pla175</strain>
    </source>
</reference>
<gene>
    <name evidence="5" type="primary">cmpD_1</name>
    <name evidence="5" type="ORF">Pla175_38540</name>
</gene>
<dbReference type="GO" id="GO:0016887">
    <property type="term" value="F:ATP hydrolysis activity"/>
    <property type="evidence" value="ECO:0007669"/>
    <property type="project" value="InterPro"/>
</dbReference>
<dbReference type="PROSITE" id="PS00211">
    <property type="entry name" value="ABC_TRANSPORTER_1"/>
    <property type="match status" value="1"/>
</dbReference>
<protein>
    <submittedName>
        <fullName evidence="5">Bicarbonate transport ATP-binding protein CmpD</fullName>
        <ecNumber evidence="5">3.6.3.-</ecNumber>
    </submittedName>
</protein>
<sequence length="285" mass="31252">MAFLELDNVTFAYGSGSSRYEVFQGADLRVQENEFVAVLGFSGSGKSTLISLLAGLEKPTLGGARLRGEPIAGPGPDKGVVFQNYSLLPWLTCVGNIDLAVRRVMPGLKGPERRAYVQTYLDLVSLTGAEEKKPQELSGGMRQRLSLARTLAMRPEVLLLDEPLSALDALTRAVLQDEIIRIWEEDRRTVVMITNDVDEAVLMADRIVPMTPGPSASLGDSFCVSLPRPRDRATLNFDPDFKRLRNDVTRAMLRMSSDAKELAPVLDYPLPDLEPVIPGRPLSVA</sequence>
<dbReference type="GO" id="GO:0005524">
    <property type="term" value="F:ATP binding"/>
    <property type="evidence" value="ECO:0007669"/>
    <property type="project" value="UniProtKB-KW"/>
</dbReference>
<dbReference type="CDD" id="cd03293">
    <property type="entry name" value="ABC_NrtD_SsuB_transporters"/>
    <property type="match status" value="1"/>
</dbReference>
<dbReference type="InterPro" id="IPR003593">
    <property type="entry name" value="AAA+_ATPase"/>
</dbReference>
<dbReference type="PANTHER" id="PTHR42788">
    <property type="entry name" value="TAURINE IMPORT ATP-BINDING PROTEIN-RELATED"/>
    <property type="match status" value="1"/>
</dbReference>
<dbReference type="EC" id="3.6.3.-" evidence="5"/>
<dbReference type="OrthoDB" id="2151853at2"/>
<dbReference type="SUPFAM" id="SSF52540">
    <property type="entry name" value="P-loop containing nucleoside triphosphate hydrolases"/>
    <property type="match status" value="1"/>
</dbReference>
<dbReference type="PANTHER" id="PTHR42788:SF13">
    <property type="entry name" value="ALIPHATIC SULFONATES IMPORT ATP-BINDING PROTEIN SSUB"/>
    <property type="match status" value="1"/>
</dbReference>
<keyword evidence="3 5" id="KW-0067">ATP-binding</keyword>
<organism evidence="5 6">
    <name type="scientific">Pirellulimonas nuda</name>
    <dbReference type="NCBI Taxonomy" id="2528009"/>
    <lineage>
        <taxon>Bacteria</taxon>
        <taxon>Pseudomonadati</taxon>
        <taxon>Planctomycetota</taxon>
        <taxon>Planctomycetia</taxon>
        <taxon>Pirellulales</taxon>
        <taxon>Lacipirellulaceae</taxon>
        <taxon>Pirellulimonas</taxon>
    </lineage>
</organism>
<dbReference type="Pfam" id="PF00005">
    <property type="entry name" value="ABC_tran"/>
    <property type="match status" value="1"/>
</dbReference>
<keyword evidence="5" id="KW-0378">Hydrolase</keyword>
<evidence type="ECO:0000256" key="2">
    <source>
        <dbReference type="ARBA" id="ARBA00022741"/>
    </source>
</evidence>
<dbReference type="EMBL" id="CP036291">
    <property type="protein sequence ID" value="QDU90450.1"/>
    <property type="molecule type" value="Genomic_DNA"/>
</dbReference>
<evidence type="ECO:0000256" key="1">
    <source>
        <dbReference type="ARBA" id="ARBA00022448"/>
    </source>
</evidence>
<evidence type="ECO:0000313" key="6">
    <source>
        <dbReference type="Proteomes" id="UP000317429"/>
    </source>
</evidence>
<dbReference type="InterPro" id="IPR027417">
    <property type="entry name" value="P-loop_NTPase"/>
</dbReference>
<keyword evidence="1" id="KW-0813">Transport</keyword>
<dbReference type="KEGG" id="pnd:Pla175_38540"/>
<evidence type="ECO:0000256" key="3">
    <source>
        <dbReference type="ARBA" id="ARBA00022840"/>
    </source>
</evidence>
<dbReference type="SMART" id="SM00382">
    <property type="entry name" value="AAA"/>
    <property type="match status" value="1"/>
</dbReference>
<dbReference type="InterPro" id="IPR017871">
    <property type="entry name" value="ABC_transporter-like_CS"/>
</dbReference>
<dbReference type="AlphaFoldDB" id="A0A518DG47"/>
<dbReference type="Gene3D" id="3.40.50.300">
    <property type="entry name" value="P-loop containing nucleotide triphosphate hydrolases"/>
    <property type="match status" value="1"/>
</dbReference>
<dbReference type="RefSeq" id="WP_145288951.1">
    <property type="nucleotide sequence ID" value="NZ_CP036291.1"/>
</dbReference>
<feature type="domain" description="ABC transporter" evidence="4">
    <location>
        <begin position="4"/>
        <end position="237"/>
    </location>
</feature>
<dbReference type="InterPro" id="IPR050166">
    <property type="entry name" value="ABC_transporter_ATP-bind"/>
</dbReference>
<keyword evidence="2" id="KW-0547">Nucleotide-binding</keyword>
<dbReference type="InterPro" id="IPR003439">
    <property type="entry name" value="ABC_transporter-like_ATP-bd"/>
</dbReference>